<accession>A0A2P8CPH7</accession>
<reference evidence="1 2" key="1">
    <citation type="submission" date="2018-03" db="EMBL/GenBank/DDBJ databases">
        <title>Genomic Encyclopedia of Type Strains, Phase III (KMG-III): the genomes of soil and plant-associated and newly described type strains.</title>
        <authorList>
            <person name="Whitman W."/>
        </authorList>
    </citation>
    <scope>NUCLEOTIDE SEQUENCE [LARGE SCALE GENOMIC DNA]</scope>
    <source>
        <strain evidence="1 2">CGMCC 1.12700</strain>
    </source>
</reference>
<comment type="caution">
    <text evidence="1">The sequence shown here is derived from an EMBL/GenBank/DDBJ whole genome shotgun (WGS) entry which is preliminary data.</text>
</comment>
<evidence type="ECO:0000313" key="1">
    <source>
        <dbReference type="EMBL" id="PSK86876.1"/>
    </source>
</evidence>
<protein>
    <submittedName>
        <fullName evidence="1">Uncharacterized protein</fullName>
    </submittedName>
</protein>
<dbReference type="AlphaFoldDB" id="A0A2P8CPH7"/>
<sequence>MGNNPVSNVDYLGDIFTFANAGLQNSYNNLRSDNNSRMAGYTKELGGLDLKTESGAKRGEELTKLINAHAEFNTQLDAMEQSSAEFHISNEAAPRGFQGGADYNWSEGRVKFSMGSNSVGSGILAHELRHGYGYLIGELSGSRYDDPLYDMTDEVVAYKTASLFGTESDAIKFGVGSWGIKEFAGSIETNGYRNLKGREVSLTINTPASILINYSKDGSLNNFIKSSNNANLTVGEAISSFNQITKSTQGSERYLWGNQLKRK</sequence>
<evidence type="ECO:0000313" key="2">
    <source>
        <dbReference type="Proteomes" id="UP000240572"/>
    </source>
</evidence>
<dbReference type="EMBL" id="PYGD01000019">
    <property type="protein sequence ID" value="PSK86876.1"/>
    <property type="molecule type" value="Genomic_DNA"/>
</dbReference>
<name>A0A2P8CPH7_9BACT</name>
<dbReference type="Proteomes" id="UP000240572">
    <property type="component" value="Unassembled WGS sequence"/>
</dbReference>
<keyword evidence="2" id="KW-1185">Reference proteome</keyword>
<proteinExistence type="predicted"/>
<gene>
    <name evidence="1" type="ORF">B0I18_1192</name>
</gene>
<organism evidence="1 2">
    <name type="scientific">Taibaiella chishuiensis</name>
    <dbReference type="NCBI Taxonomy" id="1434707"/>
    <lineage>
        <taxon>Bacteria</taxon>
        <taxon>Pseudomonadati</taxon>
        <taxon>Bacteroidota</taxon>
        <taxon>Chitinophagia</taxon>
        <taxon>Chitinophagales</taxon>
        <taxon>Chitinophagaceae</taxon>
        <taxon>Taibaiella</taxon>
    </lineage>
</organism>